<dbReference type="EMBL" id="BPLR01008401">
    <property type="protein sequence ID" value="GIY24385.1"/>
    <property type="molecule type" value="Genomic_DNA"/>
</dbReference>
<proteinExistence type="predicted"/>
<keyword evidence="2" id="KW-1185">Reference proteome</keyword>
<gene>
    <name evidence="1" type="ORF">CEXT_595331</name>
</gene>
<organism evidence="1 2">
    <name type="scientific">Caerostris extrusa</name>
    <name type="common">Bark spider</name>
    <name type="synonym">Caerostris bankana</name>
    <dbReference type="NCBI Taxonomy" id="172846"/>
    <lineage>
        <taxon>Eukaryota</taxon>
        <taxon>Metazoa</taxon>
        <taxon>Ecdysozoa</taxon>
        <taxon>Arthropoda</taxon>
        <taxon>Chelicerata</taxon>
        <taxon>Arachnida</taxon>
        <taxon>Araneae</taxon>
        <taxon>Araneomorphae</taxon>
        <taxon>Entelegynae</taxon>
        <taxon>Araneoidea</taxon>
        <taxon>Araneidae</taxon>
        <taxon>Caerostris</taxon>
    </lineage>
</organism>
<dbReference type="Proteomes" id="UP001054945">
    <property type="component" value="Unassembled WGS sequence"/>
</dbReference>
<reference evidence="1 2" key="1">
    <citation type="submission" date="2021-06" db="EMBL/GenBank/DDBJ databases">
        <title>Caerostris extrusa draft genome.</title>
        <authorList>
            <person name="Kono N."/>
            <person name="Arakawa K."/>
        </authorList>
    </citation>
    <scope>NUCLEOTIDE SEQUENCE [LARGE SCALE GENOMIC DNA]</scope>
</reference>
<name>A0AAV4RSG6_CAEEX</name>
<sequence length="86" mass="9962">MPNRGCLILNSANDAEQTEFNSKLDMLAKPRAYSTKINIAELRVRFESQHAMPNICLRCPEYTCNKIWHTIPNRECLLRNSTCYAE</sequence>
<protein>
    <submittedName>
        <fullName evidence="1">Uncharacterized protein</fullName>
    </submittedName>
</protein>
<comment type="caution">
    <text evidence="1">The sequence shown here is derived from an EMBL/GenBank/DDBJ whole genome shotgun (WGS) entry which is preliminary data.</text>
</comment>
<accession>A0AAV4RSG6</accession>
<evidence type="ECO:0000313" key="2">
    <source>
        <dbReference type="Proteomes" id="UP001054945"/>
    </source>
</evidence>
<dbReference type="AlphaFoldDB" id="A0AAV4RSG6"/>
<evidence type="ECO:0000313" key="1">
    <source>
        <dbReference type="EMBL" id="GIY24385.1"/>
    </source>
</evidence>